<dbReference type="PROSITE" id="PS51084">
    <property type="entry name" value="HIT_2"/>
    <property type="match status" value="1"/>
</dbReference>
<sequence length="140" mass="15082">MNSSENCIFCKIIRGAVPAIKVCEDEYTLTFMDINPAGPGHALVISKAHAANLLEIAEPDLLAVTRTTQRVARAVQKALVPDGLRIGQFNGAAAGQTVLHYHVHIVPMREGQRTGAHGRAPGDPEELKVLAARIREALED</sequence>
<evidence type="ECO:0000313" key="3">
    <source>
        <dbReference type="EMBL" id="NMQ18114.1"/>
    </source>
</evidence>
<comment type="caution">
    <text evidence="3">The sequence shown here is derived from an EMBL/GenBank/DDBJ whole genome shotgun (WGS) entry which is preliminary data.</text>
</comment>
<proteinExistence type="predicted"/>
<feature type="short sequence motif" description="Histidine triad motif" evidence="1">
    <location>
        <begin position="100"/>
        <end position="104"/>
    </location>
</feature>
<feature type="domain" description="HIT" evidence="2">
    <location>
        <begin position="8"/>
        <end position="115"/>
    </location>
</feature>
<name>A0ABX1THH9_9GAMM</name>
<dbReference type="RefSeq" id="WP_169247372.1">
    <property type="nucleotide sequence ID" value="NZ_SPMZ01000008.1"/>
</dbReference>
<keyword evidence="4" id="KW-1185">Reference proteome</keyword>
<dbReference type="PANTHER" id="PTHR46648:SF1">
    <property type="entry name" value="ADENOSINE 5'-MONOPHOSPHORAMIDASE HNT1"/>
    <property type="match status" value="1"/>
</dbReference>
<accession>A0ABX1THH9</accession>
<dbReference type="SUPFAM" id="SSF54197">
    <property type="entry name" value="HIT-like"/>
    <property type="match status" value="1"/>
</dbReference>
<dbReference type="InterPro" id="IPR011146">
    <property type="entry name" value="HIT-like"/>
</dbReference>
<dbReference type="Pfam" id="PF01230">
    <property type="entry name" value="HIT"/>
    <property type="match status" value="1"/>
</dbReference>
<dbReference type="Gene3D" id="3.30.428.10">
    <property type="entry name" value="HIT-like"/>
    <property type="match status" value="1"/>
</dbReference>
<gene>
    <name evidence="3" type="ORF">E4P82_02225</name>
</gene>
<evidence type="ECO:0000256" key="1">
    <source>
        <dbReference type="PROSITE-ProRule" id="PRU00464"/>
    </source>
</evidence>
<dbReference type="PRINTS" id="PR00332">
    <property type="entry name" value="HISTRIAD"/>
</dbReference>
<dbReference type="Proteomes" id="UP000760480">
    <property type="component" value="Unassembled WGS sequence"/>
</dbReference>
<dbReference type="EMBL" id="SPMZ01000008">
    <property type="protein sequence ID" value="NMQ18114.1"/>
    <property type="molecule type" value="Genomic_DNA"/>
</dbReference>
<organism evidence="3 4">
    <name type="scientific">Candidatus Competibacter phosphatis</name>
    <dbReference type="NCBI Taxonomy" id="221280"/>
    <lineage>
        <taxon>Bacteria</taxon>
        <taxon>Pseudomonadati</taxon>
        <taxon>Pseudomonadota</taxon>
        <taxon>Gammaproteobacteria</taxon>
        <taxon>Candidatus Competibacteraceae</taxon>
        <taxon>Candidatus Competibacter</taxon>
    </lineage>
</organism>
<dbReference type="InterPro" id="IPR039384">
    <property type="entry name" value="HINT"/>
</dbReference>
<evidence type="ECO:0000313" key="4">
    <source>
        <dbReference type="Proteomes" id="UP000760480"/>
    </source>
</evidence>
<dbReference type="InterPro" id="IPR001310">
    <property type="entry name" value="Histidine_triad_HIT"/>
</dbReference>
<reference evidence="3 4" key="1">
    <citation type="submission" date="2019-03" db="EMBL/GenBank/DDBJ databases">
        <title>Metabolic reconstructions from genomes of highly enriched 'Candidatus Accumulibacter' and 'Candidatus Competibacter' bioreactor populations.</title>
        <authorList>
            <person name="Annavajhala M.K."/>
            <person name="Welles L."/>
            <person name="Abbas B."/>
            <person name="Sorokin D."/>
            <person name="Park H."/>
            <person name="Van Loosdrecht M."/>
            <person name="Chandran K."/>
        </authorList>
    </citation>
    <scope>NUCLEOTIDE SEQUENCE [LARGE SCALE GENOMIC DNA]</scope>
    <source>
        <strain evidence="3 4">SBR_G</strain>
    </source>
</reference>
<dbReference type="PANTHER" id="PTHR46648">
    <property type="entry name" value="HIT FAMILY PROTEIN 1"/>
    <property type="match status" value="1"/>
</dbReference>
<protein>
    <submittedName>
        <fullName evidence="3">HIT family protein</fullName>
    </submittedName>
</protein>
<dbReference type="CDD" id="cd01277">
    <property type="entry name" value="HINT_subgroup"/>
    <property type="match status" value="1"/>
</dbReference>
<dbReference type="InterPro" id="IPR036265">
    <property type="entry name" value="HIT-like_sf"/>
</dbReference>
<evidence type="ECO:0000259" key="2">
    <source>
        <dbReference type="PROSITE" id="PS51084"/>
    </source>
</evidence>